<comment type="caution">
    <text evidence="1">The sequence shown here is derived from an EMBL/GenBank/DDBJ whole genome shotgun (WGS) entry which is preliminary data.</text>
</comment>
<dbReference type="EMBL" id="AVOT02005559">
    <property type="protein sequence ID" value="MBW0479372.1"/>
    <property type="molecule type" value="Genomic_DNA"/>
</dbReference>
<reference evidence="1" key="1">
    <citation type="submission" date="2021-03" db="EMBL/GenBank/DDBJ databases">
        <title>Draft genome sequence of rust myrtle Austropuccinia psidii MF-1, a brazilian biotype.</title>
        <authorList>
            <person name="Quecine M.C."/>
            <person name="Pachon D.M.R."/>
            <person name="Bonatelli M.L."/>
            <person name="Correr F.H."/>
            <person name="Franceschini L.M."/>
            <person name="Leite T.F."/>
            <person name="Margarido G.R.A."/>
            <person name="Almeida C.A."/>
            <person name="Ferrarezi J.A."/>
            <person name="Labate C.A."/>
        </authorList>
    </citation>
    <scope>NUCLEOTIDE SEQUENCE</scope>
    <source>
        <strain evidence="1">MF-1</strain>
    </source>
</reference>
<sequence>MSKRTPTSQSRLTDKLTLCSKQAFSKILDPLSMFSKSFPLRSCIVIWALCFNFFCLSKEYAEIGTKVCDEGFGAFLKKGKILDGTLANCTSSTAPPGRQFKCVVESCTPFKPNFGTCQVLHGPSSQLEDKGELRSYTRSSKDPKSLILTVVYNTERPKKRTFSKMYQCPVSAIVFISCSNCQLFPQI</sequence>
<keyword evidence="2" id="KW-1185">Reference proteome</keyword>
<accession>A0A9Q3CAU3</accession>
<dbReference type="Proteomes" id="UP000765509">
    <property type="component" value="Unassembled WGS sequence"/>
</dbReference>
<evidence type="ECO:0000313" key="1">
    <source>
        <dbReference type="EMBL" id="MBW0479372.1"/>
    </source>
</evidence>
<gene>
    <name evidence="1" type="ORF">O181_019087</name>
</gene>
<proteinExistence type="predicted"/>
<organism evidence="1 2">
    <name type="scientific">Austropuccinia psidii MF-1</name>
    <dbReference type="NCBI Taxonomy" id="1389203"/>
    <lineage>
        <taxon>Eukaryota</taxon>
        <taxon>Fungi</taxon>
        <taxon>Dikarya</taxon>
        <taxon>Basidiomycota</taxon>
        <taxon>Pucciniomycotina</taxon>
        <taxon>Pucciniomycetes</taxon>
        <taxon>Pucciniales</taxon>
        <taxon>Sphaerophragmiaceae</taxon>
        <taxon>Austropuccinia</taxon>
    </lineage>
</organism>
<dbReference type="AlphaFoldDB" id="A0A9Q3CAU3"/>
<protein>
    <submittedName>
        <fullName evidence="1">Uncharacterized protein</fullName>
    </submittedName>
</protein>
<name>A0A9Q3CAU3_9BASI</name>
<evidence type="ECO:0000313" key="2">
    <source>
        <dbReference type="Proteomes" id="UP000765509"/>
    </source>
</evidence>